<organism evidence="1 2">
    <name type="scientific">Bursaphelenchus okinawaensis</name>
    <dbReference type="NCBI Taxonomy" id="465554"/>
    <lineage>
        <taxon>Eukaryota</taxon>
        <taxon>Metazoa</taxon>
        <taxon>Ecdysozoa</taxon>
        <taxon>Nematoda</taxon>
        <taxon>Chromadorea</taxon>
        <taxon>Rhabditida</taxon>
        <taxon>Tylenchina</taxon>
        <taxon>Tylenchomorpha</taxon>
        <taxon>Aphelenchoidea</taxon>
        <taxon>Aphelenchoididae</taxon>
        <taxon>Bursaphelenchus</taxon>
    </lineage>
</organism>
<dbReference type="Proteomes" id="UP000614601">
    <property type="component" value="Unassembled WGS sequence"/>
</dbReference>
<dbReference type="Proteomes" id="UP000783686">
    <property type="component" value="Unassembled WGS sequence"/>
</dbReference>
<evidence type="ECO:0000313" key="1">
    <source>
        <dbReference type="EMBL" id="CAD5212857.1"/>
    </source>
</evidence>
<protein>
    <submittedName>
        <fullName evidence="1">Uncharacterized protein</fullName>
    </submittedName>
</protein>
<keyword evidence="2" id="KW-1185">Reference proteome</keyword>
<reference evidence="1" key="1">
    <citation type="submission" date="2020-09" db="EMBL/GenBank/DDBJ databases">
        <authorList>
            <person name="Kikuchi T."/>
        </authorList>
    </citation>
    <scope>NUCLEOTIDE SEQUENCE</scope>
    <source>
        <strain evidence="1">SH1</strain>
    </source>
</reference>
<dbReference type="EMBL" id="CAJFCW020000002">
    <property type="protein sequence ID" value="CAG9097889.1"/>
    <property type="molecule type" value="Genomic_DNA"/>
</dbReference>
<comment type="caution">
    <text evidence="1">The sequence shown here is derived from an EMBL/GenBank/DDBJ whole genome shotgun (WGS) entry which is preliminary data.</text>
</comment>
<dbReference type="OrthoDB" id="10641492at2759"/>
<name>A0A811KBW8_9BILA</name>
<dbReference type="AlphaFoldDB" id="A0A811KBW8"/>
<evidence type="ECO:0000313" key="2">
    <source>
        <dbReference type="Proteomes" id="UP000614601"/>
    </source>
</evidence>
<gene>
    <name evidence="1" type="ORF">BOKJ2_LOCUS4658</name>
</gene>
<dbReference type="EMBL" id="CAJFDH010000002">
    <property type="protein sequence ID" value="CAD5212857.1"/>
    <property type="molecule type" value="Genomic_DNA"/>
</dbReference>
<accession>A0A811KBW8</accession>
<sequence length="157" mass="18880">MASQSLENVVVKYRAENDVSDEEFVKQMNDIIGSIVKGKKCTREREQQKARSRRYSLLDEKDILGPERLDRAHREAEMQMKEVKGLMYHLSPDCRNNYMSLVQEIYICAYHVRKWLAERGHHMKSRDIVEATYVMERSRHLHNLLRDYHFKLLQRKR</sequence>
<proteinExistence type="predicted"/>